<proteinExistence type="inferred from homology"/>
<keyword evidence="3" id="KW-0926">Vacuole</keyword>
<comment type="subcellular location">
    <subcellularLocation>
        <location evidence="1">Vacuole membrane</location>
        <topology evidence="1">Multi-pass membrane protein</topology>
    </subcellularLocation>
</comment>
<feature type="transmembrane region" description="Helical" evidence="7">
    <location>
        <begin position="83"/>
        <end position="107"/>
    </location>
</feature>
<dbReference type="PANTHER" id="PTHR31142">
    <property type="entry name" value="TOBAMOVIRUS MULTIPLICATION PROTEIN 1-LIKE ISOFORM X1"/>
    <property type="match status" value="1"/>
</dbReference>
<evidence type="ECO:0000256" key="4">
    <source>
        <dbReference type="ARBA" id="ARBA00022692"/>
    </source>
</evidence>
<evidence type="ECO:0000256" key="1">
    <source>
        <dbReference type="ARBA" id="ARBA00004128"/>
    </source>
</evidence>
<evidence type="ECO:0000259" key="8">
    <source>
        <dbReference type="Pfam" id="PF06454"/>
    </source>
</evidence>
<evidence type="ECO:0000313" key="9">
    <source>
        <dbReference type="Proteomes" id="UP000504610"/>
    </source>
</evidence>
<protein>
    <submittedName>
        <fullName evidence="10">Tobamovirus multiplication protein 1-like</fullName>
    </submittedName>
</protein>
<dbReference type="RefSeq" id="XP_056849209.1">
    <property type="nucleotide sequence ID" value="XM_056993229.1"/>
</dbReference>
<evidence type="ECO:0000256" key="6">
    <source>
        <dbReference type="ARBA" id="ARBA00023136"/>
    </source>
</evidence>
<feature type="transmembrane region" description="Helical" evidence="7">
    <location>
        <begin position="238"/>
        <end position="256"/>
    </location>
</feature>
<feature type="transmembrane region" description="Helical" evidence="7">
    <location>
        <begin position="196"/>
        <end position="218"/>
    </location>
</feature>
<dbReference type="GO" id="GO:0009705">
    <property type="term" value="C:plant-type vacuole membrane"/>
    <property type="evidence" value="ECO:0007669"/>
    <property type="project" value="TreeGrafter"/>
</dbReference>
<evidence type="ECO:0000256" key="7">
    <source>
        <dbReference type="SAM" id="Phobius"/>
    </source>
</evidence>
<keyword evidence="9" id="KW-1185">Reference proteome</keyword>
<keyword evidence="5 7" id="KW-1133">Transmembrane helix</keyword>
<feature type="transmembrane region" description="Helical" evidence="7">
    <location>
        <begin position="127"/>
        <end position="148"/>
    </location>
</feature>
<dbReference type="Proteomes" id="UP000504610">
    <property type="component" value="Chromosome 2"/>
</dbReference>
<evidence type="ECO:0000256" key="3">
    <source>
        <dbReference type="ARBA" id="ARBA00022554"/>
    </source>
</evidence>
<dbReference type="AlphaFoldDB" id="A0A9W3CCD9"/>
<dbReference type="OrthoDB" id="1089260at2759"/>
<feature type="domain" description="THH1/TOM1/TOM3" evidence="8">
    <location>
        <begin position="2"/>
        <end position="257"/>
    </location>
</feature>
<organism evidence="9 10">
    <name type="scientific">Raphanus sativus</name>
    <name type="common">Radish</name>
    <name type="synonym">Raphanus raphanistrum var. sativus</name>
    <dbReference type="NCBI Taxonomy" id="3726"/>
    <lineage>
        <taxon>Eukaryota</taxon>
        <taxon>Viridiplantae</taxon>
        <taxon>Streptophyta</taxon>
        <taxon>Embryophyta</taxon>
        <taxon>Tracheophyta</taxon>
        <taxon>Spermatophyta</taxon>
        <taxon>Magnoliopsida</taxon>
        <taxon>eudicotyledons</taxon>
        <taxon>Gunneridae</taxon>
        <taxon>Pentapetalae</taxon>
        <taxon>rosids</taxon>
        <taxon>malvids</taxon>
        <taxon>Brassicales</taxon>
        <taxon>Brassicaceae</taxon>
        <taxon>Brassiceae</taxon>
        <taxon>Raphanus</taxon>
    </lineage>
</organism>
<evidence type="ECO:0000313" key="10">
    <source>
        <dbReference type="RefSeq" id="XP_056849209.1"/>
    </source>
</evidence>
<dbReference type="PANTHER" id="PTHR31142:SF36">
    <property type="entry name" value="THH1_TOM1_TOM3 DOMAIN-CONTAINING PROTEIN"/>
    <property type="match status" value="1"/>
</dbReference>
<dbReference type="InterPro" id="IPR040226">
    <property type="entry name" value="THH1/TOM1/TOM3"/>
</dbReference>
<sequence length="258" mass="29801">MANWWDNVNESTQWQNGIFFFLCGAYALVSAFALVQLVRIQMRSRDYGWTTQKAFHLINFLVHGVRAVLFGFHHQVFLMHLKVFCWILLDLPGLLFFSAYTLLLLFWAQIYHESRSLPTDKLRKTFIAANVAVYLAQVVIWVCIWVNDKSTVDLVGNIFMAVVSFIVALGFLHHGGRLFVMLKRFPIESKSRSKKLYEVGSVTAICFTCFLIRCIVVGVSAFDRDLRLDVLNRPVQNLFYYMVVEIIPSALVLFILRT</sequence>
<keyword evidence="6 7" id="KW-0472">Membrane</keyword>
<dbReference type="GeneID" id="108839451"/>
<dbReference type="Pfam" id="PF06454">
    <property type="entry name" value="THH1_TOM1-3_dom"/>
    <property type="match status" value="1"/>
</dbReference>
<dbReference type="KEGG" id="rsz:108839451"/>
<gene>
    <name evidence="10" type="primary">LOC108839451</name>
</gene>
<evidence type="ECO:0000256" key="2">
    <source>
        <dbReference type="ARBA" id="ARBA00006779"/>
    </source>
</evidence>
<comment type="similarity">
    <text evidence="2">Belongs to the plant tobamovirus multiplication TOM1 protein family.</text>
</comment>
<dbReference type="InterPro" id="IPR009457">
    <property type="entry name" value="THH1/TOM1/TOM3_dom"/>
</dbReference>
<feature type="transmembrane region" description="Helical" evidence="7">
    <location>
        <begin position="57"/>
        <end position="77"/>
    </location>
</feature>
<feature type="transmembrane region" description="Helical" evidence="7">
    <location>
        <begin position="154"/>
        <end position="175"/>
    </location>
</feature>
<feature type="transmembrane region" description="Helical" evidence="7">
    <location>
        <begin position="18"/>
        <end position="37"/>
    </location>
</feature>
<name>A0A9W3CCD9_RAPSA</name>
<evidence type="ECO:0000256" key="5">
    <source>
        <dbReference type="ARBA" id="ARBA00022989"/>
    </source>
</evidence>
<accession>A0A9W3CCD9</accession>
<keyword evidence="4 7" id="KW-0812">Transmembrane</keyword>
<reference evidence="9" key="1">
    <citation type="journal article" date="2019" name="Database">
        <title>The radish genome database (RadishGD): an integrated information resource for radish genomics.</title>
        <authorList>
            <person name="Yu H.J."/>
            <person name="Baek S."/>
            <person name="Lee Y.J."/>
            <person name="Cho A."/>
            <person name="Mun J.H."/>
        </authorList>
    </citation>
    <scope>NUCLEOTIDE SEQUENCE [LARGE SCALE GENOMIC DNA]</scope>
    <source>
        <strain evidence="9">cv. WK10039</strain>
    </source>
</reference>
<reference evidence="10" key="2">
    <citation type="submission" date="2025-08" db="UniProtKB">
        <authorList>
            <consortium name="RefSeq"/>
        </authorList>
    </citation>
    <scope>IDENTIFICATION</scope>
    <source>
        <tissue evidence="10">Leaf</tissue>
    </source>
</reference>